<accession>A0A7N4P5E9</accession>
<reference evidence="2 3" key="1">
    <citation type="journal article" date="2011" name="Proc. Natl. Acad. Sci. U.S.A.">
        <title>Genetic diversity and population structure of the endangered marsupial Sarcophilus harrisii (Tasmanian devil).</title>
        <authorList>
            <person name="Miller W."/>
            <person name="Hayes V.M."/>
            <person name="Ratan A."/>
            <person name="Petersen D.C."/>
            <person name="Wittekindt N.E."/>
            <person name="Miller J."/>
            <person name="Walenz B."/>
            <person name="Knight J."/>
            <person name="Qi J."/>
            <person name="Zhao F."/>
            <person name="Wang Q."/>
            <person name="Bedoya-Reina O.C."/>
            <person name="Katiyar N."/>
            <person name="Tomsho L.P."/>
            <person name="Kasson L.M."/>
            <person name="Hardie R.A."/>
            <person name="Woodbridge P."/>
            <person name="Tindall E.A."/>
            <person name="Bertelsen M.F."/>
            <person name="Dixon D."/>
            <person name="Pyecroft S."/>
            <person name="Helgen K.M."/>
            <person name="Lesk A.M."/>
            <person name="Pringle T.H."/>
            <person name="Patterson N."/>
            <person name="Zhang Y."/>
            <person name="Kreiss A."/>
            <person name="Woods G.M."/>
            <person name="Jones M.E."/>
            <person name="Schuster S.C."/>
        </authorList>
    </citation>
    <scope>NUCLEOTIDE SEQUENCE [LARGE SCALE GENOMIC DNA]</scope>
</reference>
<proteinExistence type="predicted"/>
<dbReference type="CDD" id="cd07765">
    <property type="entry name" value="KRAB_A-box"/>
    <property type="match status" value="1"/>
</dbReference>
<evidence type="ECO:0000313" key="2">
    <source>
        <dbReference type="Ensembl" id="ENSSHAP00000032540.1"/>
    </source>
</evidence>
<sequence length="96" mass="10881">MGPGSLGPPPQEMVTFKDVAMDFTQEEWGLLDLSQKELYKEVMVENARNLLSLGLPVIREEVISYFEQREASWMLDQEGLRSYSPGEIILGMKETG</sequence>
<name>A0A7N4P5E9_SARHA</name>
<dbReference type="PANTHER" id="PTHR23232:SF117">
    <property type="entry name" value="KRAB DOMAIN-CONTAINING PROTEIN"/>
    <property type="match status" value="1"/>
</dbReference>
<dbReference type="Gene3D" id="6.10.140.140">
    <property type="match status" value="1"/>
</dbReference>
<reference evidence="2" key="2">
    <citation type="submission" date="2025-08" db="UniProtKB">
        <authorList>
            <consortium name="Ensembl"/>
        </authorList>
    </citation>
    <scope>IDENTIFICATION</scope>
</reference>
<dbReference type="PROSITE" id="PS50805">
    <property type="entry name" value="KRAB"/>
    <property type="match status" value="1"/>
</dbReference>
<evidence type="ECO:0000259" key="1">
    <source>
        <dbReference type="PROSITE" id="PS50805"/>
    </source>
</evidence>
<dbReference type="Proteomes" id="UP000007648">
    <property type="component" value="Unassembled WGS sequence"/>
</dbReference>
<organism evidence="2 3">
    <name type="scientific">Sarcophilus harrisii</name>
    <name type="common">Tasmanian devil</name>
    <name type="synonym">Sarcophilus laniarius</name>
    <dbReference type="NCBI Taxonomy" id="9305"/>
    <lineage>
        <taxon>Eukaryota</taxon>
        <taxon>Metazoa</taxon>
        <taxon>Chordata</taxon>
        <taxon>Craniata</taxon>
        <taxon>Vertebrata</taxon>
        <taxon>Euteleostomi</taxon>
        <taxon>Mammalia</taxon>
        <taxon>Metatheria</taxon>
        <taxon>Dasyuromorphia</taxon>
        <taxon>Dasyuridae</taxon>
        <taxon>Sarcophilus</taxon>
    </lineage>
</organism>
<feature type="domain" description="KRAB" evidence="1">
    <location>
        <begin position="14"/>
        <end position="85"/>
    </location>
</feature>
<dbReference type="InterPro" id="IPR036051">
    <property type="entry name" value="KRAB_dom_sf"/>
</dbReference>
<keyword evidence="3" id="KW-1185">Reference proteome</keyword>
<dbReference type="InParanoid" id="A0A7N4P5E9"/>
<dbReference type="GeneTree" id="ENSGT00940000153582"/>
<dbReference type="Pfam" id="PF01352">
    <property type="entry name" value="KRAB"/>
    <property type="match status" value="1"/>
</dbReference>
<dbReference type="GO" id="GO:0006355">
    <property type="term" value="P:regulation of DNA-templated transcription"/>
    <property type="evidence" value="ECO:0007669"/>
    <property type="project" value="InterPro"/>
</dbReference>
<protein>
    <recommendedName>
        <fullName evidence="1">KRAB domain-containing protein</fullName>
    </recommendedName>
</protein>
<dbReference type="SUPFAM" id="SSF109640">
    <property type="entry name" value="KRAB domain (Kruppel-associated box)"/>
    <property type="match status" value="1"/>
</dbReference>
<dbReference type="AlphaFoldDB" id="A0A7N4P5E9"/>
<dbReference type="Ensembl" id="ENSSHAT00000038421.1">
    <property type="protein sequence ID" value="ENSSHAP00000032540.1"/>
    <property type="gene ID" value="ENSSHAG00000023670.1"/>
</dbReference>
<dbReference type="SMART" id="SM00349">
    <property type="entry name" value="KRAB"/>
    <property type="match status" value="1"/>
</dbReference>
<reference evidence="2" key="3">
    <citation type="submission" date="2025-09" db="UniProtKB">
        <authorList>
            <consortium name="Ensembl"/>
        </authorList>
    </citation>
    <scope>IDENTIFICATION</scope>
</reference>
<dbReference type="PANTHER" id="PTHR23232">
    <property type="entry name" value="KRAB DOMAIN C2H2 ZINC FINGER"/>
    <property type="match status" value="1"/>
</dbReference>
<dbReference type="InterPro" id="IPR001909">
    <property type="entry name" value="KRAB"/>
</dbReference>
<dbReference type="InterPro" id="IPR050169">
    <property type="entry name" value="Krueppel_C2H2_ZnF"/>
</dbReference>
<gene>
    <name evidence="2" type="primary">LOC105750258</name>
</gene>
<evidence type="ECO:0000313" key="3">
    <source>
        <dbReference type="Proteomes" id="UP000007648"/>
    </source>
</evidence>